<evidence type="ECO:0000256" key="2">
    <source>
        <dbReference type="SAM" id="MobiDB-lite"/>
    </source>
</evidence>
<dbReference type="Proteomes" id="UP000031512">
    <property type="component" value="Unassembled WGS sequence"/>
</dbReference>
<sequence>MGCLKGKCKCGIFSGFSRFSGAFVDQPKIVDDPVNNSIAGADNESETTNDGSIALNNDDKISSSLRISMVDGFEANDEHEVVDLDRPWEELKYRDSISSVESNDGTDSGCSCAFSKLQYCLLNRNKERMDSLETDESEQSEMESKDSDMESGAGYTKVVLLRTIDGSESQVGITSSSTLQANEALPVDSSVTKDALEDEKPGILEARNEVVNRRTMAIENATKCLTNECTVLEGCKVDDDNCVVLDPVKVGSHEGPVADCAMDLDKVEHSIDATSLEEETLSIIREVESLGSKELVSSLVLQFEKLSRERRELQNKLNECKHRELV</sequence>
<gene>
    <name evidence="3" type="ORF">BEWA_037250</name>
</gene>
<dbReference type="KEGG" id="beq:BEWA_037250"/>
<feature type="coiled-coil region" evidence="1">
    <location>
        <begin position="296"/>
        <end position="323"/>
    </location>
</feature>
<protein>
    <submittedName>
        <fullName evidence="3">Uncharacterized protein</fullName>
    </submittedName>
</protein>
<organism evidence="3 4">
    <name type="scientific">Theileria equi strain WA</name>
    <dbReference type="NCBI Taxonomy" id="1537102"/>
    <lineage>
        <taxon>Eukaryota</taxon>
        <taxon>Sar</taxon>
        <taxon>Alveolata</taxon>
        <taxon>Apicomplexa</taxon>
        <taxon>Aconoidasida</taxon>
        <taxon>Piroplasmida</taxon>
        <taxon>Theileriidae</taxon>
        <taxon>Theileria</taxon>
    </lineage>
</organism>
<keyword evidence="1" id="KW-0175">Coiled coil</keyword>
<feature type="region of interest" description="Disordered" evidence="2">
    <location>
        <begin position="36"/>
        <end position="55"/>
    </location>
</feature>
<dbReference type="VEuPathDB" id="PiroplasmaDB:BEWA_037250"/>
<accession>L1LEH9</accession>
<dbReference type="GeneID" id="15806612"/>
<dbReference type="RefSeq" id="XP_004833141.1">
    <property type="nucleotide sequence ID" value="XM_004833084.1"/>
</dbReference>
<feature type="compositionally biased region" description="Acidic residues" evidence="2">
    <location>
        <begin position="132"/>
        <end position="141"/>
    </location>
</feature>
<dbReference type="EMBL" id="ACOU01000002">
    <property type="protein sequence ID" value="EKX73689.1"/>
    <property type="molecule type" value="Genomic_DNA"/>
</dbReference>
<evidence type="ECO:0000256" key="1">
    <source>
        <dbReference type="SAM" id="Coils"/>
    </source>
</evidence>
<evidence type="ECO:0000313" key="3">
    <source>
        <dbReference type="EMBL" id="EKX73689.1"/>
    </source>
</evidence>
<reference evidence="3 4" key="1">
    <citation type="journal article" date="2012" name="BMC Genomics">
        <title>Comparative genomic analysis and phylogenetic position of Theileria equi.</title>
        <authorList>
            <person name="Kappmeyer L.S."/>
            <person name="Thiagarajan M."/>
            <person name="Herndon D.R."/>
            <person name="Ramsay J.D."/>
            <person name="Caler E."/>
            <person name="Djikeng A."/>
            <person name="Gillespie J.J."/>
            <person name="Lau A.O."/>
            <person name="Roalson E.H."/>
            <person name="Silva J.C."/>
            <person name="Silva M.G."/>
            <person name="Suarez C.E."/>
            <person name="Ueti M.W."/>
            <person name="Nene V.M."/>
            <person name="Mealey R.H."/>
            <person name="Knowles D.P."/>
            <person name="Brayton K.A."/>
        </authorList>
    </citation>
    <scope>NUCLEOTIDE SEQUENCE [LARGE SCALE GENOMIC DNA]</scope>
    <source>
        <strain evidence="3 4">WA</strain>
    </source>
</reference>
<name>L1LEH9_THEEQ</name>
<evidence type="ECO:0000313" key="4">
    <source>
        <dbReference type="Proteomes" id="UP000031512"/>
    </source>
</evidence>
<proteinExistence type="predicted"/>
<keyword evidence="4" id="KW-1185">Reference proteome</keyword>
<dbReference type="AlphaFoldDB" id="L1LEH9"/>
<feature type="region of interest" description="Disordered" evidence="2">
    <location>
        <begin position="130"/>
        <end position="151"/>
    </location>
</feature>
<comment type="caution">
    <text evidence="3">The sequence shown here is derived from an EMBL/GenBank/DDBJ whole genome shotgun (WGS) entry which is preliminary data.</text>
</comment>
<feature type="compositionally biased region" description="Polar residues" evidence="2">
    <location>
        <begin position="46"/>
        <end position="55"/>
    </location>
</feature>